<feature type="transmembrane region" description="Helical" evidence="2">
    <location>
        <begin position="44"/>
        <end position="63"/>
    </location>
</feature>
<accession>A0A976SJ74</accession>
<dbReference type="Proteomes" id="UP000244811">
    <property type="component" value="Chromosome 2"/>
</dbReference>
<evidence type="ECO:0000313" key="4">
    <source>
        <dbReference type="Proteomes" id="UP000244811"/>
    </source>
</evidence>
<organism evidence="3 4">
    <name type="scientific">Theileria orientalis</name>
    <dbReference type="NCBI Taxonomy" id="68886"/>
    <lineage>
        <taxon>Eukaryota</taxon>
        <taxon>Sar</taxon>
        <taxon>Alveolata</taxon>
        <taxon>Apicomplexa</taxon>
        <taxon>Aconoidasida</taxon>
        <taxon>Piroplasmida</taxon>
        <taxon>Theileriidae</taxon>
        <taxon>Theileria</taxon>
    </lineage>
</organism>
<protein>
    <submittedName>
        <fullName evidence="3">Uncharacterized protein</fullName>
    </submittedName>
</protein>
<evidence type="ECO:0000313" key="3">
    <source>
        <dbReference type="EMBL" id="UVC49884.1"/>
    </source>
</evidence>
<dbReference type="EMBL" id="CP056071">
    <property type="protein sequence ID" value="UVC49884.1"/>
    <property type="molecule type" value="Genomic_DNA"/>
</dbReference>
<keyword evidence="2" id="KW-1133">Transmembrane helix</keyword>
<keyword evidence="2" id="KW-0812">Transmembrane</keyword>
<keyword evidence="2" id="KW-0472">Membrane</keyword>
<gene>
    <name evidence="3" type="ORF">MACK_003501</name>
</gene>
<proteinExistence type="predicted"/>
<reference evidence="3" key="1">
    <citation type="submission" date="2022-07" db="EMBL/GenBank/DDBJ databases">
        <title>Evaluation of T. orientalis genome assembly methods using nanopore sequencing and analysis of variation between genomes.</title>
        <authorList>
            <person name="Yam J."/>
            <person name="Micallef M.L."/>
            <person name="Liu M."/>
            <person name="Djordjevic S.P."/>
            <person name="Bogema D.R."/>
            <person name="Jenkins C."/>
        </authorList>
    </citation>
    <scope>NUCLEOTIDE SEQUENCE</scope>
    <source>
        <strain evidence="3">Goon Nure</strain>
    </source>
</reference>
<feature type="transmembrane region" description="Helical" evidence="2">
    <location>
        <begin position="75"/>
        <end position="94"/>
    </location>
</feature>
<dbReference type="AlphaFoldDB" id="A0A976SJ74"/>
<feature type="region of interest" description="Disordered" evidence="1">
    <location>
        <begin position="151"/>
        <end position="185"/>
    </location>
</feature>
<name>A0A976SJ74_THEOR</name>
<feature type="transmembrane region" description="Helical" evidence="2">
    <location>
        <begin position="106"/>
        <end position="124"/>
    </location>
</feature>
<evidence type="ECO:0000256" key="2">
    <source>
        <dbReference type="SAM" id="Phobius"/>
    </source>
</evidence>
<evidence type="ECO:0000256" key="1">
    <source>
        <dbReference type="SAM" id="MobiDB-lite"/>
    </source>
</evidence>
<sequence>MVGIATLFLLILYLGLRVFPSERLKLASELFPSGSVVKFLSVHKVYIFQLMMVMATELGWAMFEAEVFTGVTKTGIIHGLLFQTKFFSLLPLIVQYHPKYDIQDGILALALLNAFYFILIAYLLSSKAKRRNVRIGQRQITDISDRRLSRRPWDDDHYGGTSGPSSARSRAGPESPLLPRIPGVHRSKGRTFETVPEYGMI</sequence>